<feature type="region of interest" description="Disordered" evidence="1">
    <location>
        <begin position="52"/>
        <end position="79"/>
    </location>
</feature>
<evidence type="ECO:0000256" key="1">
    <source>
        <dbReference type="SAM" id="MobiDB-lite"/>
    </source>
</evidence>
<proteinExistence type="predicted"/>
<protein>
    <submittedName>
        <fullName evidence="2">Uncharacterized protein</fullName>
    </submittedName>
</protein>
<dbReference type="Proteomes" id="UP001176517">
    <property type="component" value="Unassembled WGS sequence"/>
</dbReference>
<gene>
    <name evidence="2" type="ORF">OC846_006237</name>
</gene>
<accession>A0AAN6JNU0</accession>
<evidence type="ECO:0000313" key="2">
    <source>
        <dbReference type="EMBL" id="KAK0543943.1"/>
    </source>
</evidence>
<dbReference type="EMBL" id="JAPDMZ010000314">
    <property type="protein sequence ID" value="KAK0543943.1"/>
    <property type="molecule type" value="Genomic_DNA"/>
</dbReference>
<sequence>MPCGWAKDWYRLCLGTYARSGRFGRTAFDIAYGIGITPTNYIPAGTSGSITLKTGGGSMPARKPAPKPPTAAERTAQRQSNLNGAASANAEAMSVAEMTGKFEDNKARIDELLEKNTQSVRQEEGHVQLPWSAEEAEGPGQIVTYSTKFVNKLSEVTDEMSISGSLSIKYAGIGGSGSGSFFDAEKFYDSDLKYLVSVNVINQTVNYKDALVFNPLRSCMREQQKFNDTFGDSFISGFLEGGTFNALVLTGMLAALARCPYRSLEGWLTPTRQRQGSKAGQQVEDDEQQLQEQFRSLGSFLNWSPTWITSSISGKTSADISEANQGACPIILHVLLGLAAQVRRYARSIPDFSRYLRERREGLMFVETLNDALGLGGMGMRRTTDI</sequence>
<name>A0AAN6JNU0_9BASI</name>
<dbReference type="AlphaFoldDB" id="A0AAN6JNU0"/>
<comment type="caution">
    <text evidence="2">The sequence shown here is derived from an EMBL/GenBank/DDBJ whole genome shotgun (WGS) entry which is preliminary data.</text>
</comment>
<reference evidence="2" key="1">
    <citation type="journal article" date="2023" name="PhytoFront">
        <title>Draft Genome Resources of Seven Strains of Tilletia horrida, Causal Agent of Kernel Smut of Rice.</title>
        <authorList>
            <person name="Khanal S."/>
            <person name="Antony Babu S."/>
            <person name="Zhou X.G."/>
        </authorList>
    </citation>
    <scope>NUCLEOTIDE SEQUENCE</scope>
    <source>
        <strain evidence="2">TX6</strain>
    </source>
</reference>
<organism evidence="2 3">
    <name type="scientific">Tilletia horrida</name>
    <dbReference type="NCBI Taxonomy" id="155126"/>
    <lineage>
        <taxon>Eukaryota</taxon>
        <taxon>Fungi</taxon>
        <taxon>Dikarya</taxon>
        <taxon>Basidiomycota</taxon>
        <taxon>Ustilaginomycotina</taxon>
        <taxon>Exobasidiomycetes</taxon>
        <taxon>Tilletiales</taxon>
        <taxon>Tilletiaceae</taxon>
        <taxon>Tilletia</taxon>
    </lineage>
</organism>
<keyword evidence="3" id="KW-1185">Reference proteome</keyword>
<evidence type="ECO:0000313" key="3">
    <source>
        <dbReference type="Proteomes" id="UP001176517"/>
    </source>
</evidence>